<comment type="caution">
    <text evidence="12">The sequence shown here is derived from an EMBL/GenBank/DDBJ whole genome shotgun (WGS) entry which is preliminary data.</text>
</comment>
<dbReference type="InterPro" id="IPR037523">
    <property type="entry name" value="VOC_core"/>
</dbReference>
<organism evidence="12 13">
    <name type="scientific">Apiospora marii</name>
    <dbReference type="NCBI Taxonomy" id="335849"/>
    <lineage>
        <taxon>Eukaryota</taxon>
        <taxon>Fungi</taxon>
        <taxon>Dikarya</taxon>
        <taxon>Ascomycota</taxon>
        <taxon>Pezizomycotina</taxon>
        <taxon>Sordariomycetes</taxon>
        <taxon>Xylariomycetidae</taxon>
        <taxon>Amphisphaeriales</taxon>
        <taxon>Apiosporaceae</taxon>
        <taxon>Apiospora</taxon>
    </lineage>
</organism>
<evidence type="ECO:0000256" key="7">
    <source>
        <dbReference type="ARBA" id="ARBA00022878"/>
    </source>
</evidence>
<evidence type="ECO:0000259" key="11">
    <source>
        <dbReference type="PROSITE" id="PS51819"/>
    </source>
</evidence>
<evidence type="ECO:0000256" key="10">
    <source>
        <dbReference type="PIRNR" id="PIRNR009283"/>
    </source>
</evidence>
<keyword evidence="12" id="KW-0223">Dioxygenase</keyword>
<keyword evidence="6" id="KW-0677">Repeat</keyword>
<name>A0ABR1SST2_9PEZI</name>
<dbReference type="InterPro" id="IPR029068">
    <property type="entry name" value="Glyas_Bleomycin-R_OHBP_Dase"/>
</dbReference>
<dbReference type="PANTHER" id="PTHR11959">
    <property type="entry name" value="4-HYDROXYPHENYLPYRUVATE DIOXYGENASE"/>
    <property type="match status" value="1"/>
</dbReference>
<evidence type="ECO:0000256" key="5">
    <source>
        <dbReference type="ARBA" id="ARBA00022723"/>
    </source>
</evidence>
<comment type="similarity">
    <text evidence="3 10">Belongs to the 4HPPD family.</text>
</comment>
<evidence type="ECO:0000256" key="4">
    <source>
        <dbReference type="ARBA" id="ARBA00013222"/>
    </source>
</evidence>
<gene>
    <name evidence="12" type="ORF">PG991_001220</name>
</gene>
<dbReference type="InterPro" id="IPR041736">
    <property type="entry name" value="4OHPhenylPyrv_dOase_N"/>
</dbReference>
<dbReference type="EMBL" id="JAQQWI010000003">
    <property type="protein sequence ID" value="KAK8036906.1"/>
    <property type="molecule type" value="Genomic_DNA"/>
</dbReference>
<feature type="domain" description="VOC" evidence="11">
    <location>
        <begin position="196"/>
        <end position="354"/>
    </location>
</feature>
<evidence type="ECO:0000256" key="2">
    <source>
        <dbReference type="ARBA" id="ARBA00005162"/>
    </source>
</evidence>
<comment type="pathway">
    <text evidence="2">Amino-acid degradation; L-phenylalanine degradation; acetoacetate and fumarate from L-phenylalanine: step 3/6.</text>
</comment>
<dbReference type="InterPro" id="IPR004360">
    <property type="entry name" value="Glyas_Fos-R_dOase_dom"/>
</dbReference>
<keyword evidence="12" id="KW-0560">Oxidoreductase</keyword>
<evidence type="ECO:0000313" key="12">
    <source>
        <dbReference type="EMBL" id="KAK8036906.1"/>
    </source>
</evidence>
<dbReference type="SUPFAM" id="SSF54593">
    <property type="entry name" value="Glyoxalase/Bleomycin resistance protein/Dihydroxybiphenyl dioxygenase"/>
    <property type="match status" value="1"/>
</dbReference>
<dbReference type="CDD" id="cd07250">
    <property type="entry name" value="HPPD_C_like"/>
    <property type="match status" value="1"/>
</dbReference>
<proteinExistence type="inferred from homology"/>
<dbReference type="InterPro" id="IPR041735">
    <property type="entry name" value="4OHPhenylPyrv_dOase_C"/>
</dbReference>
<sequence>MSEQANMAITNVPEYTGFDYIGWYVGNALQAATYFVSRFGFKVIAYRGPETGSHLSASYVVTNGTARMVFTAPLSKPGNQAVEKRASAAEWEHLRELHAHLALHGDGVQDIAFQVDSVHKVWEHALRRGAVAVRKPTTEAEEGKGSVTYATIQTYGDTVHTFVDRSRYNGAWLPGFKEVEEDDPLNKMLPPVRLVEIDHCVGNQPWDGLDDVVKYYEDKLQFHRFWSVDDKSMCTDYSAMRSVVVASPNESIKMPMNEPATGLKKSQIEEFVNYYNGAGCQHIAFSTPNIVEAVEALRARGVQFLSVPGSYYVALRQRLAASSVKIAEDLAVLQRHHILVDFDEGGYLLQIFAKHVVDRPTVFVEIIQRYNFDGFGSGNFKGLFEAFEREQEKRGNL</sequence>
<dbReference type="PROSITE" id="PS51819">
    <property type="entry name" value="VOC"/>
    <property type="match status" value="2"/>
</dbReference>
<reference evidence="12 13" key="1">
    <citation type="submission" date="2023-01" db="EMBL/GenBank/DDBJ databases">
        <title>Analysis of 21 Apiospora genomes using comparative genomics revels a genus with tremendous synthesis potential of carbohydrate active enzymes and secondary metabolites.</title>
        <authorList>
            <person name="Sorensen T."/>
        </authorList>
    </citation>
    <scope>NUCLEOTIDE SEQUENCE [LARGE SCALE GENOMIC DNA]</scope>
    <source>
        <strain evidence="12 13">CBS 20057</strain>
    </source>
</reference>
<feature type="domain" description="VOC" evidence="11">
    <location>
        <begin position="17"/>
        <end position="165"/>
    </location>
</feature>
<evidence type="ECO:0000256" key="6">
    <source>
        <dbReference type="ARBA" id="ARBA00022737"/>
    </source>
</evidence>
<accession>A0ABR1SST2</accession>
<keyword evidence="5" id="KW-0479">Metal-binding</keyword>
<comment type="cofactor">
    <cofactor evidence="1">
        <name>Fe cation</name>
        <dbReference type="ChEBI" id="CHEBI:24875"/>
    </cofactor>
</comment>
<dbReference type="PANTHER" id="PTHR11959:SF1">
    <property type="entry name" value="4-HYDROXYPHENYLPYRUVATE DIOXYGENASE"/>
    <property type="match status" value="1"/>
</dbReference>
<dbReference type="CDD" id="cd08342">
    <property type="entry name" value="HPPD_N_like"/>
    <property type="match status" value="1"/>
</dbReference>
<keyword evidence="9" id="KW-0585">Phenylalanine catabolism</keyword>
<keyword evidence="7" id="KW-0828">Tyrosine catabolism</keyword>
<dbReference type="Proteomes" id="UP001396898">
    <property type="component" value="Unassembled WGS sequence"/>
</dbReference>
<dbReference type="GO" id="GO:0051213">
    <property type="term" value="F:dioxygenase activity"/>
    <property type="evidence" value="ECO:0007669"/>
    <property type="project" value="UniProtKB-KW"/>
</dbReference>
<evidence type="ECO:0000256" key="1">
    <source>
        <dbReference type="ARBA" id="ARBA00001962"/>
    </source>
</evidence>
<evidence type="ECO:0000256" key="3">
    <source>
        <dbReference type="ARBA" id="ARBA00005877"/>
    </source>
</evidence>
<evidence type="ECO:0000256" key="9">
    <source>
        <dbReference type="ARBA" id="ARBA00023232"/>
    </source>
</evidence>
<dbReference type="PIRSF" id="PIRSF009283">
    <property type="entry name" value="HPP_dOase"/>
    <property type="match status" value="1"/>
</dbReference>
<protein>
    <recommendedName>
        <fullName evidence="4 10">4-hydroxyphenylpyruvate dioxygenase</fullName>
    </recommendedName>
</protein>
<dbReference type="Pfam" id="PF00903">
    <property type="entry name" value="Glyoxalase"/>
    <property type="match status" value="2"/>
</dbReference>
<dbReference type="NCBIfam" id="TIGR01263">
    <property type="entry name" value="4HPPD"/>
    <property type="match status" value="1"/>
</dbReference>
<keyword evidence="8" id="KW-0408">Iron</keyword>
<evidence type="ECO:0000256" key="8">
    <source>
        <dbReference type="ARBA" id="ARBA00023004"/>
    </source>
</evidence>
<keyword evidence="13" id="KW-1185">Reference proteome</keyword>
<dbReference type="Gene3D" id="3.10.180.10">
    <property type="entry name" value="2,3-Dihydroxybiphenyl 1,2-Dioxygenase, domain 1"/>
    <property type="match status" value="2"/>
</dbReference>
<dbReference type="InterPro" id="IPR005956">
    <property type="entry name" value="4OHPhenylPyrv_dOase"/>
</dbReference>
<evidence type="ECO:0000313" key="13">
    <source>
        <dbReference type="Proteomes" id="UP001396898"/>
    </source>
</evidence>